<comment type="caution">
    <text evidence="4">The sequence shown here is derived from an EMBL/GenBank/DDBJ whole genome shotgun (WGS) entry which is preliminary data.</text>
</comment>
<feature type="domain" description="Capsule synthesis protein CapA" evidence="3">
    <location>
        <begin position="314"/>
        <end position="541"/>
    </location>
</feature>
<comment type="similarity">
    <text evidence="1">Belongs to the CapA family.</text>
</comment>
<keyword evidence="2" id="KW-0472">Membrane</keyword>
<dbReference type="Proteomes" id="UP000231456">
    <property type="component" value="Unassembled WGS sequence"/>
</dbReference>
<protein>
    <submittedName>
        <fullName evidence="4">AmmeMemoRadiSam system protein B</fullName>
    </submittedName>
</protein>
<name>A0A2M8F9D2_9BACT</name>
<proteinExistence type="inferred from homology"/>
<dbReference type="NCBIfam" id="TIGR04336">
    <property type="entry name" value="AmmeMemoSam_B"/>
    <property type="match status" value="1"/>
</dbReference>
<evidence type="ECO:0000256" key="2">
    <source>
        <dbReference type="SAM" id="Phobius"/>
    </source>
</evidence>
<dbReference type="InterPro" id="IPR052169">
    <property type="entry name" value="CW_Biosynth-Accessory"/>
</dbReference>
<keyword evidence="2" id="KW-0812">Transmembrane</keyword>
<dbReference type="CDD" id="cd07361">
    <property type="entry name" value="MEMO_like"/>
    <property type="match status" value="1"/>
</dbReference>
<evidence type="ECO:0000256" key="1">
    <source>
        <dbReference type="ARBA" id="ARBA00005662"/>
    </source>
</evidence>
<gene>
    <name evidence="4" type="primary">amrB</name>
    <name evidence="4" type="ORF">CO030_03365</name>
</gene>
<dbReference type="SMART" id="SM00854">
    <property type="entry name" value="PGA_cap"/>
    <property type="match status" value="1"/>
</dbReference>
<evidence type="ECO:0000313" key="4">
    <source>
        <dbReference type="EMBL" id="PJC52343.1"/>
    </source>
</evidence>
<feature type="transmembrane region" description="Helical" evidence="2">
    <location>
        <begin position="7"/>
        <end position="28"/>
    </location>
</feature>
<keyword evidence="2" id="KW-1133">Transmembrane helix</keyword>
<dbReference type="InterPro" id="IPR029052">
    <property type="entry name" value="Metallo-depent_PP-like"/>
</dbReference>
<sequence>MKKIVVYSTLFFGITIFAMLSVCFAFLFSNSNYFIPFISQHTPNDDSQNILTTAPWDIALYDSFYARADRSPVELIEKVKGGIVPHHLLAGYLDAQFFESLKKQRPSTIVLISPDHFSRGNSPVSTASATWKTPYGKVYADVSLVRMIAATSTVTLREDVLSEEHGMYGILPFIAKSLPNTHIVPLTLKVDMSVEDIQSLAVLLKTILPKDAVIVGSVDFSHYQTSPVATFHDERTTSIIRSFDYDRVGSIEVDSPPSVRLVMELMRLYGTQNIAHETSLNAADLVGNQDAENLTSYYVPYFVAGEATTSSDVSMLFFGDMMLDRQVASNMGNKGLSVILDILAGQEGRFFRGMDIVSANLEGTLVQHRIATTKEIAFRFDPKLALQLLDYNFNLVTLANNHALDMGHAGFVETKQVLGSVGIDYYGDAYAVTTSSVFYKEIDGKTFAFIGFNDTFNSLSEEQAVTLIQEAKEKNDVVILNIHWGVEYKESSHPRQQYLAHLFIDNGVDMIIGHHPHVVEEMEIYKNRPIFYSLGNFIFDQYFSVPTQQSLAVGAVVHDDGISLYLFPLKGEHSVVRQMNTEEKSVFLGKLFDRSNLGQYTFDTKNHLFIPFSI</sequence>
<evidence type="ECO:0000313" key="5">
    <source>
        <dbReference type="Proteomes" id="UP000231456"/>
    </source>
</evidence>
<dbReference type="SUPFAM" id="SSF53213">
    <property type="entry name" value="LigB-like"/>
    <property type="match status" value="1"/>
</dbReference>
<reference evidence="5" key="1">
    <citation type="submission" date="2017-09" db="EMBL/GenBank/DDBJ databases">
        <title>Depth-based differentiation of microbial function through sediment-hosted aquifers and enrichment of novel symbionts in the deep terrestrial subsurface.</title>
        <authorList>
            <person name="Probst A.J."/>
            <person name="Ladd B."/>
            <person name="Jarett J.K."/>
            <person name="Geller-Mcgrath D.E."/>
            <person name="Sieber C.M.K."/>
            <person name="Emerson J.B."/>
            <person name="Anantharaman K."/>
            <person name="Thomas B.C."/>
            <person name="Malmstrom R."/>
            <person name="Stieglmeier M."/>
            <person name="Klingl A."/>
            <person name="Woyke T."/>
            <person name="Ryan C.M."/>
            <person name="Banfield J.F."/>
        </authorList>
    </citation>
    <scope>NUCLEOTIDE SEQUENCE [LARGE SCALE GENOMIC DNA]</scope>
</reference>
<organism evidence="4 5">
    <name type="scientific">Candidatus Magasanikbacteria bacterium CG_4_9_14_0_2_um_filter_42_11</name>
    <dbReference type="NCBI Taxonomy" id="1974643"/>
    <lineage>
        <taxon>Bacteria</taxon>
        <taxon>Candidatus Magasanikiibacteriota</taxon>
    </lineage>
</organism>
<dbReference type="Gene3D" id="3.40.830.10">
    <property type="entry name" value="LigB-like"/>
    <property type="match status" value="1"/>
</dbReference>
<dbReference type="InterPro" id="IPR019079">
    <property type="entry name" value="Capsule_synth_CapA"/>
</dbReference>
<dbReference type="EMBL" id="PFRH01000108">
    <property type="protein sequence ID" value="PJC52343.1"/>
    <property type="molecule type" value="Genomic_DNA"/>
</dbReference>
<dbReference type="AlphaFoldDB" id="A0A2M8F9D2"/>
<dbReference type="Gene3D" id="3.60.21.10">
    <property type="match status" value="1"/>
</dbReference>
<dbReference type="SUPFAM" id="SSF56300">
    <property type="entry name" value="Metallo-dependent phosphatases"/>
    <property type="match status" value="1"/>
</dbReference>
<dbReference type="PANTHER" id="PTHR33393">
    <property type="entry name" value="POLYGLUTAMINE SYNTHESIS ACCESSORY PROTEIN RV0574C-RELATED"/>
    <property type="match status" value="1"/>
</dbReference>
<dbReference type="CDD" id="cd07381">
    <property type="entry name" value="MPP_CapA"/>
    <property type="match status" value="1"/>
</dbReference>
<dbReference type="Pfam" id="PF09587">
    <property type="entry name" value="PGA_cap"/>
    <property type="match status" value="1"/>
</dbReference>
<dbReference type="Pfam" id="PF01875">
    <property type="entry name" value="Memo"/>
    <property type="match status" value="1"/>
</dbReference>
<evidence type="ECO:0000259" key="3">
    <source>
        <dbReference type="SMART" id="SM00854"/>
    </source>
</evidence>
<dbReference type="PANTHER" id="PTHR33393:SF11">
    <property type="entry name" value="POLYGLUTAMINE SYNTHESIS ACCESSORY PROTEIN RV0574C-RELATED"/>
    <property type="match status" value="1"/>
</dbReference>
<accession>A0A2M8F9D2</accession>
<dbReference type="InterPro" id="IPR002737">
    <property type="entry name" value="MEMO1_fam"/>
</dbReference>